<dbReference type="GO" id="GO:0008270">
    <property type="term" value="F:zinc ion binding"/>
    <property type="evidence" value="ECO:0007669"/>
    <property type="project" value="UniProtKB-KW"/>
</dbReference>
<evidence type="ECO:0000256" key="10">
    <source>
        <dbReference type="ARBA" id="ARBA00023163"/>
    </source>
</evidence>
<dbReference type="FunFam" id="3.30.160.60:FF:000238">
    <property type="entry name" value="Zinc finger protein 485"/>
    <property type="match status" value="1"/>
</dbReference>
<keyword evidence="8" id="KW-0805">Transcription regulation</keyword>
<dbReference type="PANTHER" id="PTHR24404">
    <property type="entry name" value="ZINC FINGER PROTEIN"/>
    <property type="match status" value="1"/>
</dbReference>
<dbReference type="STRING" id="9925.ENSCHIP00000027456"/>
<feature type="domain" description="C2H2-type" evidence="13">
    <location>
        <begin position="343"/>
        <end position="370"/>
    </location>
</feature>
<dbReference type="GeneTree" id="ENSGT00940000163087"/>
<evidence type="ECO:0000256" key="5">
    <source>
        <dbReference type="ARBA" id="ARBA00022737"/>
    </source>
</evidence>
<dbReference type="Gene3D" id="3.30.160.60">
    <property type="entry name" value="Classic Zinc Finger"/>
    <property type="match status" value="10"/>
</dbReference>
<dbReference type="InterPro" id="IPR050589">
    <property type="entry name" value="Ikaros_C2H2-ZF"/>
</dbReference>
<dbReference type="FunFam" id="3.30.160.60:FF:000688">
    <property type="entry name" value="zinc finger protein 197 isoform X1"/>
    <property type="match status" value="1"/>
</dbReference>
<accession>A0A452FT68</accession>
<dbReference type="SUPFAM" id="SSF109640">
    <property type="entry name" value="KRAB domain (Kruppel-associated box)"/>
    <property type="match status" value="1"/>
</dbReference>
<feature type="domain" description="C2H2-type" evidence="13">
    <location>
        <begin position="399"/>
        <end position="427"/>
    </location>
</feature>
<dbReference type="CDD" id="cd07765">
    <property type="entry name" value="KRAB_A-box"/>
    <property type="match status" value="1"/>
</dbReference>
<keyword evidence="16" id="KW-1185">Reference proteome</keyword>
<feature type="domain" description="KRAB" evidence="14">
    <location>
        <begin position="54"/>
        <end position="125"/>
    </location>
</feature>
<keyword evidence="6 12" id="KW-0863">Zinc-finger</keyword>
<reference evidence="15 16" key="1">
    <citation type="submission" date="2016-04" db="EMBL/GenBank/DDBJ databases">
        <title>Polished mammalian reference genomes with single-molecule sequencing and chromosome conformation capture applied to the Capra hircus genome.</title>
        <authorList>
            <person name="Bickhart D.M."/>
            <person name="Koren S."/>
            <person name="Rosen B."/>
            <person name="Hastie A."/>
            <person name="Liachko I."/>
            <person name="Sullivan S.T."/>
            <person name="Burton J."/>
            <person name="Sayre B.L."/>
            <person name="Huson H.J."/>
            <person name="Lee J."/>
            <person name="Lam E."/>
            <person name="Kelley C.M."/>
            <person name="Hutchison J.L."/>
            <person name="Zhou Y."/>
            <person name="Sun J."/>
            <person name="Crisa A."/>
            <person name="Schwartz J.C."/>
            <person name="Hammond J.A."/>
            <person name="Schroeder S.G."/>
            <person name="Liu G.E."/>
            <person name="Dunham M."/>
            <person name="Shendure J."/>
            <person name="Sonstegard T.S."/>
            <person name="Phillippy A.M."/>
            <person name="Van Tassell C.P."/>
            <person name="Smith T.P."/>
        </authorList>
    </citation>
    <scope>NUCLEOTIDE SEQUENCE [LARGE SCALE GENOMIC DNA]</scope>
</reference>
<proteinExistence type="inferred from homology"/>
<dbReference type="FunFam" id="3.30.160.60:FF:002090">
    <property type="entry name" value="Zinc finger protein 473"/>
    <property type="match status" value="1"/>
</dbReference>
<dbReference type="FunFam" id="3.30.160.60:FF:001016">
    <property type="entry name" value="zinc finger protein 850-like"/>
    <property type="match status" value="1"/>
</dbReference>
<dbReference type="InterPro" id="IPR001909">
    <property type="entry name" value="KRAB"/>
</dbReference>
<feature type="domain" description="C2H2-type" evidence="13">
    <location>
        <begin position="512"/>
        <end position="539"/>
    </location>
</feature>
<evidence type="ECO:0000256" key="3">
    <source>
        <dbReference type="ARBA" id="ARBA00006991"/>
    </source>
</evidence>
<dbReference type="InterPro" id="IPR013087">
    <property type="entry name" value="Znf_C2H2_type"/>
</dbReference>
<dbReference type="FunFam" id="3.30.160.60:FF:002254">
    <property type="entry name" value="Zinc finger protein 540"/>
    <property type="match status" value="1"/>
</dbReference>
<sequence length="540" mass="62417">MLLGCDCQSCSVSHHSFLLLPALPSRGKALLHMRSQEEEVMGIELLKAMSLDAVTFMDVAVDFSQDEWEWLTLAQRTLYKKVMLENYSNLASLGLCISKPDVISFLEQDKEPWMMKGELTRGLCPGLEYVWMKKELSLNQDIYEEKLSQAMIMERLTSYDLECSTLGENWKCEDRFERELVSPKTHFRQETVSHIDTLIEKGDHFNKSGTIFHLNTLCYIKQVFPIKERIYHFDTDKKSLKTHSFVKKDKQVYGEKKLLKCNNCEKTFSKISTLTLHQRIHTGEKPYECLECGKAFSQSAHLAQHQRIHTGEKPFKCTECGKAFSQNAHLIQHQRIHTGEKPYQCEQCDKAFSQLAYLAQHQRAHTGEKPYECIECGKAFSYCSSLAHHRRIHTGKRPYKCTDCRKAFQQNASLTRHRRYCHTGEKPFDCIDCGKAFTDHIGLIQHKRIHTGERPYKCKVCGKAFSHGSSLTVHQRIHTGEKPYECSICEKAFSHRGSLTLHQRVHTGEKPYECKECGKAFRQSTHLAHHQRTHTGEKAY</sequence>
<evidence type="ECO:0000313" key="16">
    <source>
        <dbReference type="Proteomes" id="UP000291000"/>
    </source>
</evidence>
<keyword evidence="9" id="KW-0238">DNA-binding</keyword>
<evidence type="ECO:0000256" key="12">
    <source>
        <dbReference type="PROSITE-ProRule" id="PRU00042"/>
    </source>
</evidence>
<dbReference type="GeneID" id="102189614"/>
<dbReference type="SMART" id="SM00355">
    <property type="entry name" value="ZnF_C2H2"/>
    <property type="match status" value="10"/>
</dbReference>
<feature type="domain" description="C2H2-type" evidence="13">
    <location>
        <begin position="371"/>
        <end position="398"/>
    </location>
</feature>
<dbReference type="RefSeq" id="XP_017918933.1">
    <property type="nucleotide sequence ID" value="XM_018063444.1"/>
</dbReference>
<feature type="domain" description="C2H2-type" evidence="13">
    <location>
        <begin position="456"/>
        <end position="483"/>
    </location>
</feature>
<dbReference type="GO" id="GO:0016604">
    <property type="term" value="C:nuclear body"/>
    <property type="evidence" value="ECO:0007669"/>
    <property type="project" value="Ensembl"/>
</dbReference>
<dbReference type="Proteomes" id="UP000291000">
    <property type="component" value="Chromosome 18"/>
</dbReference>
<evidence type="ECO:0000256" key="6">
    <source>
        <dbReference type="ARBA" id="ARBA00022771"/>
    </source>
</evidence>
<evidence type="ECO:0000259" key="14">
    <source>
        <dbReference type="PROSITE" id="PS50805"/>
    </source>
</evidence>
<reference evidence="15" key="2">
    <citation type="submission" date="2025-08" db="UniProtKB">
        <authorList>
            <consortium name="Ensembl"/>
        </authorList>
    </citation>
    <scope>IDENTIFICATION</scope>
</reference>
<dbReference type="InterPro" id="IPR036051">
    <property type="entry name" value="KRAB_dom_sf"/>
</dbReference>
<dbReference type="SMART" id="SM00349">
    <property type="entry name" value="KRAB"/>
    <property type="match status" value="1"/>
</dbReference>
<feature type="domain" description="C2H2-type" evidence="13">
    <location>
        <begin position="315"/>
        <end position="342"/>
    </location>
</feature>
<evidence type="ECO:0000256" key="4">
    <source>
        <dbReference type="ARBA" id="ARBA00022723"/>
    </source>
</evidence>
<feature type="domain" description="C2H2-type" evidence="13">
    <location>
        <begin position="484"/>
        <end position="511"/>
    </location>
</feature>
<dbReference type="PROSITE" id="PS50805">
    <property type="entry name" value="KRAB"/>
    <property type="match status" value="1"/>
</dbReference>
<dbReference type="GO" id="GO:0006357">
    <property type="term" value="P:regulation of transcription by RNA polymerase II"/>
    <property type="evidence" value="ECO:0007669"/>
    <property type="project" value="TreeGrafter"/>
</dbReference>
<dbReference type="Pfam" id="PF00096">
    <property type="entry name" value="zf-C2H2"/>
    <property type="match status" value="9"/>
</dbReference>
<dbReference type="KEGG" id="chx:102189614"/>
<evidence type="ECO:0000256" key="9">
    <source>
        <dbReference type="ARBA" id="ARBA00023125"/>
    </source>
</evidence>
<comment type="function">
    <text evidence="1">May be involved in transcriptional regulation.</text>
</comment>
<dbReference type="CTD" id="388566"/>
<gene>
    <name evidence="15" type="primary">ZNF470</name>
</gene>
<keyword evidence="11" id="KW-0539">Nucleus</keyword>
<reference evidence="15" key="3">
    <citation type="submission" date="2025-09" db="UniProtKB">
        <authorList>
            <consortium name="Ensembl"/>
        </authorList>
    </citation>
    <scope>IDENTIFICATION</scope>
</reference>
<keyword evidence="5" id="KW-0677">Repeat</keyword>
<evidence type="ECO:0000256" key="11">
    <source>
        <dbReference type="ARBA" id="ARBA00023242"/>
    </source>
</evidence>
<dbReference type="EMBL" id="LWLT01000020">
    <property type="status" value="NOT_ANNOTATED_CDS"/>
    <property type="molecule type" value="Genomic_DNA"/>
</dbReference>
<dbReference type="InterPro" id="IPR036236">
    <property type="entry name" value="Znf_C2H2_sf"/>
</dbReference>
<dbReference type="OrthoDB" id="9411774at2759"/>
<dbReference type="FunFam" id="3.30.160.60:FF:001530">
    <property type="entry name" value="Zinc finger protein 268"/>
    <property type="match status" value="1"/>
</dbReference>
<keyword evidence="10" id="KW-0804">Transcription</keyword>
<dbReference type="FunFam" id="3.30.160.60:FF:000737">
    <property type="entry name" value="Zinc finger protein 565"/>
    <property type="match status" value="2"/>
</dbReference>
<keyword evidence="7" id="KW-0862">Zinc</keyword>
<feature type="domain" description="C2H2-type" evidence="13">
    <location>
        <begin position="287"/>
        <end position="314"/>
    </location>
</feature>
<feature type="domain" description="C2H2-type" evidence="13">
    <location>
        <begin position="428"/>
        <end position="455"/>
    </location>
</feature>
<organism evidence="15 16">
    <name type="scientific">Capra hircus</name>
    <name type="common">Goat</name>
    <dbReference type="NCBI Taxonomy" id="9925"/>
    <lineage>
        <taxon>Eukaryota</taxon>
        <taxon>Metazoa</taxon>
        <taxon>Chordata</taxon>
        <taxon>Craniata</taxon>
        <taxon>Vertebrata</taxon>
        <taxon>Euteleostomi</taxon>
        <taxon>Mammalia</taxon>
        <taxon>Eutheria</taxon>
        <taxon>Laurasiatheria</taxon>
        <taxon>Artiodactyla</taxon>
        <taxon>Ruminantia</taxon>
        <taxon>Pecora</taxon>
        <taxon>Bovidae</taxon>
        <taxon>Caprinae</taxon>
        <taxon>Capra</taxon>
    </lineage>
</organism>
<comment type="similarity">
    <text evidence="3">Belongs to the krueppel C2H2-type zinc-finger protein family.</text>
</comment>
<dbReference type="AlphaFoldDB" id="A0A452FT68"/>
<dbReference type="GO" id="GO:0003700">
    <property type="term" value="F:DNA-binding transcription factor activity"/>
    <property type="evidence" value="ECO:0007669"/>
    <property type="project" value="TreeGrafter"/>
</dbReference>
<evidence type="ECO:0000256" key="2">
    <source>
        <dbReference type="ARBA" id="ARBA00004123"/>
    </source>
</evidence>
<dbReference type="PANTHER" id="PTHR24404:SF100">
    <property type="entry name" value="ZINC FINGER PROTEIN 501"/>
    <property type="match status" value="1"/>
</dbReference>
<dbReference type="FunFam" id="3.30.160.60:FF:000519">
    <property type="entry name" value="Zinc finger protein 470"/>
    <property type="match status" value="1"/>
</dbReference>
<evidence type="ECO:0000259" key="13">
    <source>
        <dbReference type="PROSITE" id="PS50157"/>
    </source>
</evidence>
<name>A0A452FT68_CAPHI</name>
<evidence type="ECO:0000256" key="1">
    <source>
        <dbReference type="ARBA" id="ARBA00003767"/>
    </source>
</evidence>
<dbReference type="Ensembl" id="ENSCHIT00000035324.1">
    <property type="protein sequence ID" value="ENSCHIP00000027456.1"/>
    <property type="gene ID" value="ENSCHIG00000023374.1"/>
</dbReference>
<dbReference type="FunFam" id="3.30.160.60:FF:002343">
    <property type="entry name" value="Zinc finger protein 33A"/>
    <property type="match status" value="1"/>
</dbReference>
<comment type="subcellular location">
    <subcellularLocation>
        <location evidence="2">Nucleus</location>
    </subcellularLocation>
</comment>
<dbReference type="Gene3D" id="6.10.140.140">
    <property type="match status" value="1"/>
</dbReference>
<dbReference type="Pfam" id="PF01352">
    <property type="entry name" value="KRAB"/>
    <property type="match status" value="1"/>
</dbReference>
<dbReference type="GO" id="GO:0000978">
    <property type="term" value="F:RNA polymerase II cis-regulatory region sequence-specific DNA binding"/>
    <property type="evidence" value="ECO:0007669"/>
    <property type="project" value="TreeGrafter"/>
</dbReference>
<evidence type="ECO:0000313" key="15">
    <source>
        <dbReference type="Ensembl" id="ENSCHIP00000027456.1"/>
    </source>
</evidence>
<feature type="domain" description="C2H2-type" evidence="13">
    <location>
        <begin position="259"/>
        <end position="286"/>
    </location>
</feature>
<dbReference type="PROSITE" id="PS00028">
    <property type="entry name" value="ZINC_FINGER_C2H2_1"/>
    <property type="match status" value="10"/>
</dbReference>
<dbReference type="Bgee" id="ENSCHIG00000023374">
    <property type="expression patterns" value="Expressed in cerebellum and 17 other cell types or tissues"/>
</dbReference>
<protein>
    <submittedName>
        <fullName evidence="15">Zinc finger protein 470</fullName>
    </submittedName>
</protein>
<dbReference type="SUPFAM" id="SSF57667">
    <property type="entry name" value="beta-beta-alpha zinc fingers"/>
    <property type="match status" value="5"/>
</dbReference>
<keyword evidence="4" id="KW-0479">Metal-binding</keyword>
<evidence type="ECO:0000256" key="7">
    <source>
        <dbReference type="ARBA" id="ARBA00022833"/>
    </source>
</evidence>
<dbReference type="PROSITE" id="PS50157">
    <property type="entry name" value="ZINC_FINGER_C2H2_2"/>
    <property type="match status" value="10"/>
</dbReference>
<evidence type="ECO:0000256" key="8">
    <source>
        <dbReference type="ARBA" id="ARBA00023015"/>
    </source>
</evidence>